<dbReference type="HAMAP" id="MF_01371_A">
    <property type="entry name" value="Ribosomal_uL30_A"/>
    <property type="match status" value="1"/>
</dbReference>
<evidence type="ECO:0000313" key="7">
    <source>
        <dbReference type="Proteomes" id="UP000248044"/>
    </source>
</evidence>
<evidence type="ECO:0000256" key="4">
    <source>
        <dbReference type="HAMAP-Rule" id="MF_01371"/>
    </source>
</evidence>
<comment type="subunit">
    <text evidence="4">Part of the 50S ribosomal subunit.</text>
</comment>
<keyword evidence="3 4" id="KW-0687">Ribonucleoprotein</keyword>
<protein>
    <recommendedName>
        <fullName evidence="4">Large ribosomal subunit protein uL30</fullName>
    </recommendedName>
</protein>
<dbReference type="AlphaFoldDB" id="A0A2U9IEB8"/>
<dbReference type="GO" id="GO:0003723">
    <property type="term" value="F:RNA binding"/>
    <property type="evidence" value="ECO:0007669"/>
    <property type="project" value="TreeGrafter"/>
</dbReference>
<dbReference type="NCBIfam" id="TIGR01309">
    <property type="entry name" value="uL30_arch"/>
    <property type="match status" value="1"/>
</dbReference>
<keyword evidence="2 4" id="KW-0689">Ribosomal protein</keyword>
<evidence type="ECO:0000256" key="2">
    <source>
        <dbReference type="ARBA" id="ARBA00022980"/>
    </source>
</evidence>
<dbReference type="SUPFAM" id="SSF55129">
    <property type="entry name" value="Ribosomal protein L30p/L7e"/>
    <property type="match status" value="1"/>
</dbReference>
<dbReference type="Pfam" id="PF00327">
    <property type="entry name" value="Ribosomal_L30"/>
    <property type="match status" value="1"/>
</dbReference>
<gene>
    <name evidence="4" type="primary">rpl30</name>
    <name evidence="6" type="ORF">DFR85_07000</name>
</gene>
<dbReference type="GO" id="GO:0006412">
    <property type="term" value="P:translation"/>
    <property type="evidence" value="ECO:0007669"/>
    <property type="project" value="UniProtKB-UniRule"/>
</dbReference>
<dbReference type="GO" id="GO:0003735">
    <property type="term" value="F:structural constituent of ribosome"/>
    <property type="evidence" value="ECO:0007669"/>
    <property type="project" value="UniProtKB-UniRule"/>
</dbReference>
<dbReference type="OrthoDB" id="6379at2157"/>
<dbReference type="GO" id="GO:0022625">
    <property type="term" value="C:cytosolic large ribosomal subunit"/>
    <property type="evidence" value="ECO:0007669"/>
    <property type="project" value="UniProtKB-UniRule"/>
</dbReference>
<keyword evidence="7" id="KW-1185">Reference proteome</keyword>
<dbReference type="RefSeq" id="WP_110270262.1">
    <property type="nucleotide sequence ID" value="NZ_CP029289.2"/>
</dbReference>
<evidence type="ECO:0000313" key="6">
    <source>
        <dbReference type="EMBL" id="AWR94381.1"/>
    </source>
</evidence>
<dbReference type="GO" id="GO:0000463">
    <property type="term" value="P:maturation of LSU-rRNA from tricistronic rRNA transcript (SSU-rRNA, 5.8S rRNA, LSU-rRNA)"/>
    <property type="evidence" value="ECO:0007669"/>
    <property type="project" value="TreeGrafter"/>
</dbReference>
<feature type="domain" description="Large ribosomal subunit protein uL30-like ferredoxin-like fold" evidence="5">
    <location>
        <begin position="8"/>
        <end position="55"/>
    </location>
</feature>
<dbReference type="EMBL" id="CP029289">
    <property type="protein sequence ID" value="AWR94381.1"/>
    <property type="molecule type" value="Genomic_DNA"/>
</dbReference>
<organism evidence="6 7">
    <name type="scientific">Acidianus brierleyi</name>
    <dbReference type="NCBI Taxonomy" id="41673"/>
    <lineage>
        <taxon>Archaea</taxon>
        <taxon>Thermoproteota</taxon>
        <taxon>Thermoprotei</taxon>
        <taxon>Sulfolobales</taxon>
        <taxon>Sulfolobaceae</taxon>
        <taxon>Acidianus</taxon>
    </lineage>
</organism>
<dbReference type="NCBIfam" id="NF004711">
    <property type="entry name" value="PRK06049.1"/>
    <property type="match status" value="1"/>
</dbReference>
<dbReference type="Gene3D" id="1.10.15.30">
    <property type="match status" value="1"/>
</dbReference>
<accession>A0A2U9IEB8</accession>
<dbReference type="GeneID" id="36831890"/>
<name>A0A2U9IEB8_9CREN</name>
<evidence type="ECO:0000256" key="3">
    <source>
        <dbReference type="ARBA" id="ARBA00023274"/>
    </source>
</evidence>
<dbReference type="InterPro" id="IPR036919">
    <property type="entry name" value="Ribo_uL30_ferredoxin-like_sf"/>
</dbReference>
<dbReference type="Proteomes" id="UP000248044">
    <property type="component" value="Chromosome"/>
</dbReference>
<dbReference type="Gene3D" id="3.30.1390.20">
    <property type="entry name" value="Ribosomal protein L30, ferredoxin-like fold domain"/>
    <property type="match status" value="1"/>
</dbReference>
<dbReference type="KEGG" id="abri:DFR85_07000"/>
<sequence length="156" mass="17787">MSNSIIAIRIRGSASAPWNLEETLEMLRLKKQFNAMIYPDNDSIRGMLMKVQSYITWGKANDKAIDLLLSRIHTINGDFVNENFVKEKLSMSLEDLKQGILEGKVIVNKYDNLFKLPIRLHPPRGGFKGKVNKPYGTGGEFGYRGDKILELIERMI</sequence>
<dbReference type="InterPro" id="IPR016082">
    <property type="entry name" value="Ribosomal_uL30_ferredoxin-like"/>
</dbReference>
<dbReference type="InterPro" id="IPR035808">
    <property type="entry name" value="Ribosomal_uL30_euk_arc"/>
</dbReference>
<dbReference type="InterPro" id="IPR005997">
    <property type="entry name" value="Ribosomal_uL30_arc"/>
</dbReference>
<comment type="similarity">
    <text evidence="1 4">Belongs to the universal ribosomal protein uL30 family.</text>
</comment>
<proteinExistence type="inferred from homology"/>
<dbReference type="PANTHER" id="PTHR11524:SF16">
    <property type="entry name" value="LARGE RIBOSOMAL SUBUNIT PROTEIN UL30"/>
    <property type="match status" value="1"/>
</dbReference>
<dbReference type="CDD" id="cd01657">
    <property type="entry name" value="Ribosomal_L7_archeal_euk"/>
    <property type="match status" value="1"/>
</dbReference>
<evidence type="ECO:0000256" key="1">
    <source>
        <dbReference type="ARBA" id="ARBA00007594"/>
    </source>
</evidence>
<dbReference type="InterPro" id="IPR039699">
    <property type="entry name" value="Ribosomal_uL30"/>
</dbReference>
<evidence type="ECO:0000259" key="5">
    <source>
        <dbReference type="Pfam" id="PF00327"/>
    </source>
</evidence>
<reference evidence="6 7" key="1">
    <citation type="submission" date="2018-05" db="EMBL/GenBank/DDBJ databases">
        <title>Complete Genome Sequences of Extremely Thermoacidophilic, Metal-Mobilizing Type-Strain Members of the Archaeal Family Sulfolobaceae: Acidianus brierleyi DSM-1651T, Acidianus sulfidivorans DSM-18786T, Metallosphaera hakonensis DSM-7519T, and Metallosphaera prunae DSM-10039T.</title>
        <authorList>
            <person name="Counts J.A."/>
            <person name="Kelly R.M."/>
        </authorList>
    </citation>
    <scope>NUCLEOTIDE SEQUENCE [LARGE SCALE GENOMIC DNA]</scope>
    <source>
        <strain evidence="6 7">DSM 1651</strain>
    </source>
</reference>
<dbReference type="PANTHER" id="PTHR11524">
    <property type="entry name" value="60S RIBOSOMAL PROTEIN L7"/>
    <property type="match status" value="1"/>
</dbReference>